<keyword evidence="1" id="KW-1133">Transmembrane helix</keyword>
<dbReference type="EMBL" id="FZNW01000040">
    <property type="protein sequence ID" value="SNR94689.1"/>
    <property type="molecule type" value="Genomic_DNA"/>
</dbReference>
<dbReference type="OrthoDB" id="5242258at2"/>
<proteinExistence type="predicted"/>
<feature type="transmembrane region" description="Helical" evidence="1">
    <location>
        <begin position="20"/>
        <end position="39"/>
    </location>
</feature>
<dbReference type="InterPro" id="IPR003399">
    <property type="entry name" value="Mce/MlaD"/>
</dbReference>
<evidence type="ECO:0000256" key="1">
    <source>
        <dbReference type="SAM" id="Phobius"/>
    </source>
</evidence>
<gene>
    <name evidence="3" type="ORF">SAMN06265360_14010</name>
</gene>
<dbReference type="AlphaFoldDB" id="A0A239AGM7"/>
<accession>A0A239AGM7</accession>
<dbReference type="Proteomes" id="UP000198348">
    <property type="component" value="Unassembled WGS sequence"/>
</dbReference>
<dbReference type="InterPro" id="IPR052336">
    <property type="entry name" value="MlaD_Phospholipid_Transporter"/>
</dbReference>
<protein>
    <submittedName>
        <fullName evidence="3">Phospholipid/cholesterol/gamma-HCH transport system substrate-binding protein</fullName>
    </submittedName>
</protein>
<name>A0A239AGM7_9PSEU</name>
<keyword evidence="1" id="KW-0472">Membrane</keyword>
<evidence type="ECO:0000313" key="3">
    <source>
        <dbReference type="EMBL" id="SNR94689.1"/>
    </source>
</evidence>
<organism evidence="3 4">
    <name type="scientific">Haloechinothrix alba</name>
    <dbReference type="NCBI Taxonomy" id="664784"/>
    <lineage>
        <taxon>Bacteria</taxon>
        <taxon>Bacillati</taxon>
        <taxon>Actinomycetota</taxon>
        <taxon>Actinomycetes</taxon>
        <taxon>Pseudonocardiales</taxon>
        <taxon>Pseudonocardiaceae</taxon>
        <taxon>Haloechinothrix</taxon>
    </lineage>
</organism>
<reference evidence="3 4" key="1">
    <citation type="submission" date="2017-06" db="EMBL/GenBank/DDBJ databases">
        <authorList>
            <person name="Kim H.J."/>
            <person name="Triplett B.A."/>
        </authorList>
    </citation>
    <scope>NUCLEOTIDE SEQUENCE [LARGE SCALE GENOMIC DNA]</scope>
    <source>
        <strain evidence="3 4">DSM 45207</strain>
    </source>
</reference>
<dbReference type="PANTHER" id="PTHR33371">
    <property type="entry name" value="INTERMEMBRANE PHOSPHOLIPID TRANSPORT SYSTEM BINDING PROTEIN MLAD-RELATED"/>
    <property type="match status" value="1"/>
</dbReference>
<sequence>MKSVLRVLERVRNVPGLGRYVIALAIVVALGLAATGYAFSRYGWDLPWQDSNLVAAEFEKAPSIRPESRHEVRIAGVRVGTIVSAEPQPNGNARVVMSLDPGHKIYTNARAVLRTKAPVDIMYVALDPGGPPGKPLSDDGAIPVSQTKRLREPWETLNKLDERAQSALTSLINQADAALAGAPQHLPKGLRATDATMATFRPVVEQLQTRRENIAQLVTSLAQISAAVGQDDQRLARLTSALQQALHVLANRDDELSATLAQVPGLTKDLRHAMTGTSTLTKQLSPTLDALHASSEELPPALSRLSQTVKAAGKVVEDAAPVVEKAKPVVADLRPLASDINGALGELKPVTGHLPSATKRIVPWMEDLAAFVYQTSSAASLADKNGGLARSNIDFDLLDQADGAIPDTARAGRKAGN</sequence>
<dbReference type="PANTHER" id="PTHR33371:SF4">
    <property type="entry name" value="INTERMEMBRANE PHOSPHOLIPID TRANSPORT SYSTEM BINDING PROTEIN MLAD"/>
    <property type="match status" value="1"/>
</dbReference>
<dbReference type="SUPFAM" id="SSF58104">
    <property type="entry name" value="Methyl-accepting chemotaxis protein (MCP) signaling domain"/>
    <property type="match status" value="1"/>
</dbReference>
<keyword evidence="4" id="KW-1185">Reference proteome</keyword>
<feature type="domain" description="Mce/MlaD" evidence="2">
    <location>
        <begin position="53"/>
        <end position="129"/>
    </location>
</feature>
<keyword evidence="1" id="KW-0812">Transmembrane</keyword>
<evidence type="ECO:0000259" key="2">
    <source>
        <dbReference type="Pfam" id="PF02470"/>
    </source>
</evidence>
<dbReference type="Pfam" id="PF02470">
    <property type="entry name" value="MlaD"/>
    <property type="match status" value="1"/>
</dbReference>
<evidence type="ECO:0000313" key="4">
    <source>
        <dbReference type="Proteomes" id="UP000198348"/>
    </source>
</evidence>
<dbReference type="RefSeq" id="WP_089303465.1">
    <property type="nucleotide sequence ID" value="NZ_FZNW01000040.1"/>
</dbReference>